<name>A0A375EDX9_9BURK</name>
<reference evidence="1" key="1">
    <citation type="submission" date="2018-01" db="EMBL/GenBank/DDBJ databases">
        <authorList>
            <person name="Clerissi C."/>
        </authorList>
    </citation>
    <scope>NUCLEOTIDE SEQUENCE</scope>
    <source>
        <strain evidence="1">Cupriavidus taiwanensis STM 8556</strain>
    </source>
</reference>
<gene>
    <name evidence="1" type="ORF">CBM2613_B40085</name>
</gene>
<dbReference type="Proteomes" id="UP000256952">
    <property type="component" value="Chromosome CBM2613_b"/>
</dbReference>
<protein>
    <submittedName>
        <fullName evidence="1">Uncharacterized protein</fullName>
    </submittedName>
</protein>
<accession>A0A375EDX9</accession>
<dbReference type="EMBL" id="OFTH01000046">
    <property type="protein sequence ID" value="SOZ72826.1"/>
    <property type="molecule type" value="Genomic_DNA"/>
</dbReference>
<sequence>MSGAYRCPGGPGDQIVCLRLGGYNVRLRNYAQVQL</sequence>
<evidence type="ECO:0000313" key="1">
    <source>
        <dbReference type="EMBL" id="SOZ72826.1"/>
    </source>
</evidence>
<dbReference type="AlphaFoldDB" id="A0A375EDX9"/>
<organism evidence="1">
    <name type="scientific">Cupriavidus taiwanensis</name>
    <dbReference type="NCBI Taxonomy" id="164546"/>
    <lineage>
        <taxon>Bacteria</taxon>
        <taxon>Pseudomonadati</taxon>
        <taxon>Pseudomonadota</taxon>
        <taxon>Betaproteobacteria</taxon>
        <taxon>Burkholderiales</taxon>
        <taxon>Burkholderiaceae</taxon>
        <taxon>Cupriavidus</taxon>
    </lineage>
</organism>
<proteinExistence type="predicted"/>
<comment type="caution">
    <text evidence="1">The sequence shown here is derived from an EMBL/GenBank/DDBJ whole genome shotgun (WGS) entry which is preliminary data.</text>
</comment>